<organism evidence="2 3">
    <name type="scientific">Colletotrichum trifolii</name>
    <dbReference type="NCBI Taxonomy" id="5466"/>
    <lineage>
        <taxon>Eukaryota</taxon>
        <taxon>Fungi</taxon>
        <taxon>Dikarya</taxon>
        <taxon>Ascomycota</taxon>
        <taxon>Pezizomycotina</taxon>
        <taxon>Sordariomycetes</taxon>
        <taxon>Hypocreomycetidae</taxon>
        <taxon>Glomerellales</taxon>
        <taxon>Glomerellaceae</taxon>
        <taxon>Colletotrichum</taxon>
        <taxon>Colletotrichum orbiculare species complex</taxon>
    </lineage>
</organism>
<accession>A0A4R8QKJ0</accession>
<protein>
    <submittedName>
        <fullName evidence="2">Uncharacterized protein</fullName>
    </submittedName>
</protein>
<feature type="region of interest" description="Disordered" evidence="1">
    <location>
        <begin position="1"/>
        <end position="96"/>
    </location>
</feature>
<evidence type="ECO:0000313" key="2">
    <source>
        <dbReference type="EMBL" id="TDZ39507.1"/>
    </source>
</evidence>
<evidence type="ECO:0000256" key="1">
    <source>
        <dbReference type="SAM" id="MobiDB-lite"/>
    </source>
</evidence>
<dbReference type="Proteomes" id="UP000295703">
    <property type="component" value="Unassembled WGS sequence"/>
</dbReference>
<gene>
    <name evidence="2" type="ORF">CTRI78_v010546</name>
</gene>
<dbReference type="EMBL" id="RYZW01000177">
    <property type="protein sequence ID" value="TDZ39507.1"/>
    <property type="molecule type" value="Genomic_DNA"/>
</dbReference>
<evidence type="ECO:0000313" key="3">
    <source>
        <dbReference type="Proteomes" id="UP000295703"/>
    </source>
</evidence>
<name>A0A4R8QKJ0_COLTR</name>
<comment type="caution">
    <text evidence="2">The sequence shown here is derived from an EMBL/GenBank/DDBJ whole genome shotgun (WGS) entry which is preliminary data.</text>
</comment>
<feature type="compositionally biased region" description="Polar residues" evidence="1">
    <location>
        <begin position="1"/>
        <end position="20"/>
    </location>
</feature>
<proteinExistence type="predicted"/>
<sequence length="96" mass="9886">MRRESGQNPFGSRTTTTTIPGPSVGSLCGNDDDGGATAVHRPKDETDVEQGARAPAAWFKLQSFAPPADGHQISGSLVGPEPIGNGHDASSKRASD</sequence>
<reference evidence="2 3" key="1">
    <citation type="submission" date="2018-12" db="EMBL/GenBank/DDBJ databases">
        <title>Genome sequence and assembly of Colletotrichum trifolii.</title>
        <authorList>
            <person name="Gan P."/>
            <person name="Shirasu K."/>
        </authorList>
    </citation>
    <scope>NUCLEOTIDE SEQUENCE [LARGE SCALE GENOMIC DNA]</scope>
    <source>
        <strain evidence="2 3">543-2</strain>
    </source>
</reference>
<keyword evidence="3" id="KW-1185">Reference proteome</keyword>
<dbReference type="AlphaFoldDB" id="A0A4R8QKJ0"/>